<sequence>MNYYWSWRRYIEAQLSSYKRFYNVVGLPKPAASVDSWLIFSTGEIDPKLFTRSKSQLYCVARDDERDENMMQIISDAIAVLDSPPTGKRSLVLYDKTTGSGIGTIWVEQIMVRPKQPYSTGVSSTLIDIYARVKTARNSYA</sequence>
<reference evidence="1" key="1">
    <citation type="submission" date="2020-03" db="EMBL/GenBank/DDBJ databases">
        <title>The deep terrestrial virosphere.</title>
        <authorList>
            <person name="Holmfeldt K."/>
            <person name="Nilsson E."/>
            <person name="Simone D."/>
            <person name="Lopez-Fernandez M."/>
            <person name="Wu X."/>
            <person name="de Brujin I."/>
            <person name="Lundin D."/>
            <person name="Andersson A."/>
            <person name="Bertilsson S."/>
            <person name="Dopson M."/>
        </authorList>
    </citation>
    <scope>NUCLEOTIDE SEQUENCE</scope>
    <source>
        <strain evidence="1">MM415B03737</strain>
    </source>
</reference>
<organism evidence="1">
    <name type="scientific">viral metagenome</name>
    <dbReference type="NCBI Taxonomy" id="1070528"/>
    <lineage>
        <taxon>unclassified sequences</taxon>
        <taxon>metagenomes</taxon>
        <taxon>organismal metagenomes</taxon>
    </lineage>
</organism>
<evidence type="ECO:0000313" key="1">
    <source>
        <dbReference type="EMBL" id="QJA94793.1"/>
    </source>
</evidence>
<proteinExistence type="predicted"/>
<dbReference type="AlphaFoldDB" id="A0A6M3LJV9"/>
<name>A0A6M3LJV9_9ZZZZ</name>
<dbReference type="EMBL" id="MT143261">
    <property type="protein sequence ID" value="QJA94793.1"/>
    <property type="molecule type" value="Genomic_DNA"/>
</dbReference>
<accession>A0A6M3LJV9</accession>
<protein>
    <submittedName>
        <fullName evidence="1">Uncharacterized protein</fullName>
    </submittedName>
</protein>
<gene>
    <name evidence="1" type="ORF">MM415B03737_0004</name>
</gene>